<comment type="similarity">
    <text evidence="2">Belongs to the ABC-2 integral membrane protein family.</text>
</comment>
<sequence length="266" mass="29280">MSHALKAGGHLPAWPVRVATLVRRERKTRFAGGAFGLLWAYVIPASWVAFVVMIFNLTGRVPPIHAGAEIFVATGILPYIMFRQTLTTMTRSAISNRNLRVIRGVRPADLLTASALFELMNMFVMMVVIFGAVILIFGAEPPANPAKVVLGMGGAWMLGVGLGRLIAILGLMSDAVSRAVPILLRPTFWISGIFYTANELTGTVRDILWWSPLFHATEILREGYFLGFSSPISDPRMVLVAALIPYVLSFPAEILLLRRGLSRYRL</sequence>
<feature type="transmembrane region" description="Helical" evidence="10">
    <location>
        <begin position="179"/>
        <end position="197"/>
    </location>
</feature>
<keyword evidence="4" id="KW-1003">Cell membrane</keyword>
<evidence type="ECO:0000256" key="2">
    <source>
        <dbReference type="ARBA" id="ARBA00007783"/>
    </source>
</evidence>
<evidence type="ECO:0000256" key="7">
    <source>
        <dbReference type="ARBA" id="ARBA00022989"/>
    </source>
</evidence>
<keyword evidence="5" id="KW-0762">Sugar transport</keyword>
<dbReference type="RefSeq" id="WP_165899168.1">
    <property type="nucleotide sequence ID" value="NZ_SLVM01000007.1"/>
</dbReference>
<evidence type="ECO:0000256" key="9">
    <source>
        <dbReference type="ARBA" id="ARBA00023136"/>
    </source>
</evidence>
<keyword evidence="8" id="KW-0625">Polysaccharide transport</keyword>
<dbReference type="Pfam" id="PF01061">
    <property type="entry name" value="ABC2_membrane"/>
    <property type="match status" value="1"/>
</dbReference>
<evidence type="ECO:0000313" key="12">
    <source>
        <dbReference type="EMBL" id="TCM85522.1"/>
    </source>
</evidence>
<evidence type="ECO:0000256" key="10">
    <source>
        <dbReference type="SAM" id="Phobius"/>
    </source>
</evidence>
<feature type="transmembrane region" description="Helical" evidence="10">
    <location>
        <begin position="237"/>
        <end position="257"/>
    </location>
</feature>
<dbReference type="EMBL" id="SLVM01000007">
    <property type="protein sequence ID" value="TCM85522.1"/>
    <property type="molecule type" value="Genomic_DNA"/>
</dbReference>
<keyword evidence="9 10" id="KW-0472">Membrane</keyword>
<evidence type="ECO:0000313" key="13">
    <source>
        <dbReference type="Proteomes" id="UP000295277"/>
    </source>
</evidence>
<feature type="transmembrane region" description="Helical" evidence="10">
    <location>
        <begin position="110"/>
        <end position="137"/>
    </location>
</feature>
<name>A0A4R1YWH1_9RHOB</name>
<protein>
    <submittedName>
        <fullName evidence="12">Capsular polysaccharide transport system permease protein</fullName>
    </submittedName>
</protein>
<dbReference type="InterPro" id="IPR000412">
    <property type="entry name" value="ABC_2_transport"/>
</dbReference>
<dbReference type="GO" id="GO:0015774">
    <property type="term" value="P:polysaccharide transport"/>
    <property type="evidence" value="ECO:0007669"/>
    <property type="project" value="UniProtKB-KW"/>
</dbReference>
<evidence type="ECO:0000256" key="3">
    <source>
        <dbReference type="ARBA" id="ARBA00022448"/>
    </source>
</evidence>
<keyword evidence="3" id="KW-0813">Transport</keyword>
<comment type="caution">
    <text evidence="12">The sequence shown here is derived from an EMBL/GenBank/DDBJ whole genome shotgun (WGS) entry which is preliminary data.</text>
</comment>
<evidence type="ECO:0000259" key="11">
    <source>
        <dbReference type="Pfam" id="PF01061"/>
    </source>
</evidence>
<dbReference type="PANTHER" id="PTHR30413:SF10">
    <property type="entry name" value="CAPSULE POLYSACCHARIDE EXPORT INNER-MEMBRANE PROTEIN CTRC"/>
    <property type="match status" value="1"/>
</dbReference>
<feature type="transmembrane region" description="Helical" evidence="10">
    <location>
        <begin position="149"/>
        <end position="172"/>
    </location>
</feature>
<dbReference type="InterPro" id="IPR013525">
    <property type="entry name" value="ABC2_TM"/>
</dbReference>
<dbReference type="GO" id="GO:0140359">
    <property type="term" value="F:ABC-type transporter activity"/>
    <property type="evidence" value="ECO:0007669"/>
    <property type="project" value="InterPro"/>
</dbReference>
<dbReference type="GO" id="GO:0043190">
    <property type="term" value="C:ATP-binding cassette (ABC) transporter complex"/>
    <property type="evidence" value="ECO:0007669"/>
    <property type="project" value="InterPro"/>
</dbReference>
<keyword evidence="6 10" id="KW-0812">Transmembrane</keyword>
<accession>A0A4R1YWH1</accession>
<feature type="domain" description="ABC-2 type transporter transmembrane" evidence="11">
    <location>
        <begin position="18"/>
        <end position="225"/>
    </location>
</feature>
<feature type="transmembrane region" description="Helical" evidence="10">
    <location>
        <begin position="33"/>
        <end position="58"/>
    </location>
</feature>
<gene>
    <name evidence="12" type="ORF">EV216_10796</name>
</gene>
<evidence type="ECO:0000256" key="1">
    <source>
        <dbReference type="ARBA" id="ARBA00004651"/>
    </source>
</evidence>
<keyword evidence="13" id="KW-1185">Reference proteome</keyword>
<dbReference type="GO" id="GO:0015920">
    <property type="term" value="P:lipopolysaccharide transport"/>
    <property type="evidence" value="ECO:0007669"/>
    <property type="project" value="TreeGrafter"/>
</dbReference>
<organism evidence="12 13">
    <name type="scientific">Rhodovulum steppense</name>
    <dbReference type="NCBI Taxonomy" id="540251"/>
    <lineage>
        <taxon>Bacteria</taxon>
        <taxon>Pseudomonadati</taxon>
        <taxon>Pseudomonadota</taxon>
        <taxon>Alphaproteobacteria</taxon>
        <taxon>Rhodobacterales</taxon>
        <taxon>Paracoccaceae</taxon>
        <taxon>Rhodovulum</taxon>
    </lineage>
</organism>
<dbReference type="Proteomes" id="UP000295277">
    <property type="component" value="Unassembled WGS sequence"/>
</dbReference>
<evidence type="ECO:0000256" key="8">
    <source>
        <dbReference type="ARBA" id="ARBA00023047"/>
    </source>
</evidence>
<proteinExistence type="inferred from homology"/>
<reference evidence="12 13" key="1">
    <citation type="submission" date="2019-03" db="EMBL/GenBank/DDBJ databases">
        <title>Genomic Encyclopedia of Type Strains, Phase IV (KMG-IV): sequencing the most valuable type-strain genomes for metagenomic binning, comparative biology and taxonomic classification.</title>
        <authorList>
            <person name="Goeker M."/>
        </authorList>
    </citation>
    <scope>NUCLEOTIDE SEQUENCE [LARGE SCALE GENOMIC DNA]</scope>
    <source>
        <strain evidence="12 13">DSM 21153</strain>
    </source>
</reference>
<evidence type="ECO:0000256" key="5">
    <source>
        <dbReference type="ARBA" id="ARBA00022597"/>
    </source>
</evidence>
<keyword evidence="7 10" id="KW-1133">Transmembrane helix</keyword>
<evidence type="ECO:0000256" key="4">
    <source>
        <dbReference type="ARBA" id="ARBA00022475"/>
    </source>
</evidence>
<comment type="subcellular location">
    <subcellularLocation>
        <location evidence="1">Cell membrane</location>
        <topology evidence="1">Multi-pass membrane protein</topology>
    </subcellularLocation>
</comment>
<dbReference type="PANTHER" id="PTHR30413">
    <property type="entry name" value="INNER MEMBRANE TRANSPORT PERMEASE"/>
    <property type="match status" value="1"/>
</dbReference>
<evidence type="ECO:0000256" key="6">
    <source>
        <dbReference type="ARBA" id="ARBA00022692"/>
    </source>
</evidence>
<feature type="transmembrane region" description="Helical" evidence="10">
    <location>
        <begin position="64"/>
        <end position="82"/>
    </location>
</feature>
<dbReference type="AlphaFoldDB" id="A0A4R1YWH1"/>
<dbReference type="PRINTS" id="PR00164">
    <property type="entry name" value="ABC2TRNSPORT"/>
</dbReference>